<proteinExistence type="predicted"/>
<dbReference type="Pfam" id="PF06224">
    <property type="entry name" value="AlkZ-like"/>
    <property type="match status" value="1"/>
</dbReference>
<evidence type="ECO:0008006" key="3">
    <source>
        <dbReference type="Google" id="ProtNLM"/>
    </source>
</evidence>
<dbReference type="PANTHER" id="PTHR38479">
    <property type="entry name" value="LMO0824 PROTEIN"/>
    <property type="match status" value="1"/>
</dbReference>
<dbReference type="PANTHER" id="PTHR38479:SF2">
    <property type="entry name" value="WINGED HELIX DNA-BINDING DOMAIN-CONTAINING PROTEIN"/>
    <property type="match status" value="1"/>
</dbReference>
<gene>
    <name evidence="1" type="ORF">CTE05_27330</name>
</gene>
<sequence>MAVTRTQVLRYRVHAQQLDRATRKDRRPDAAAVLDLGVQDTGPDGALWALALRGVPVSAHTWPKELALAWSVRASPHAYRRADLPAVQRALRPYSEADAAKRVLSASQPLKAAGIPALDALATVARTMHDLVAEPMVKGTLSTRLTTRMTEPYLRWCPACHATHVYEMPFRLGALHGGLELEPDTSPPVVRRIPRWPAGQVGNLERPTDDDDGPVDLLRNLLHLLGPMTPAQAATYLDGAVRDVKARWPQDAVEVTVDGRPASMLDGDLPALQDPPDQPVVRLLGPYDLYLQGRDRDLLVPDTARHKALWPVLGRPGAVLVDGEVVGTWRPRAKGKVLALELDPWVPWSAATTTAVGVEHERLAQFRGLTPA</sequence>
<protein>
    <recommendedName>
        <fullName evidence="3">Winged helix DNA-binding domain-containing protein</fullName>
    </recommendedName>
</protein>
<dbReference type="Proteomes" id="UP000321049">
    <property type="component" value="Unassembled WGS sequence"/>
</dbReference>
<dbReference type="AlphaFoldDB" id="A0A511JMI1"/>
<keyword evidence="2" id="KW-1185">Reference proteome</keyword>
<comment type="caution">
    <text evidence="1">The sequence shown here is derived from an EMBL/GenBank/DDBJ whole genome shotgun (WGS) entry which is preliminary data.</text>
</comment>
<evidence type="ECO:0000313" key="2">
    <source>
        <dbReference type="Proteomes" id="UP000321049"/>
    </source>
</evidence>
<reference evidence="1 2" key="1">
    <citation type="submission" date="2019-07" db="EMBL/GenBank/DDBJ databases">
        <title>Whole genome shotgun sequence of Cellulomonas terrae NBRC 100819.</title>
        <authorList>
            <person name="Hosoyama A."/>
            <person name="Uohara A."/>
            <person name="Ohji S."/>
            <person name="Ichikawa N."/>
        </authorList>
    </citation>
    <scope>NUCLEOTIDE SEQUENCE [LARGE SCALE GENOMIC DNA]</scope>
    <source>
        <strain evidence="1 2">NBRC 100819</strain>
    </source>
</reference>
<accession>A0A511JMI1</accession>
<dbReference type="RefSeq" id="WP_146846847.1">
    <property type="nucleotide sequence ID" value="NZ_BJWH01000014.1"/>
</dbReference>
<dbReference type="EMBL" id="BJWH01000014">
    <property type="protein sequence ID" value="GEL99186.1"/>
    <property type="molecule type" value="Genomic_DNA"/>
</dbReference>
<name>A0A511JMI1_9CELL</name>
<dbReference type="InterPro" id="IPR009351">
    <property type="entry name" value="AlkZ-like"/>
</dbReference>
<evidence type="ECO:0000313" key="1">
    <source>
        <dbReference type="EMBL" id="GEL99186.1"/>
    </source>
</evidence>
<dbReference type="OrthoDB" id="9148135at2"/>
<organism evidence="1 2">
    <name type="scientific">Cellulomonas terrae</name>
    <dbReference type="NCBI Taxonomy" id="311234"/>
    <lineage>
        <taxon>Bacteria</taxon>
        <taxon>Bacillati</taxon>
        <taxon>Actinomycetota</taxon>
        <taxon>Actinomycetes</taxon>
        <taxon>Micrococcales</taxon>
        <taxon>Cellulomonadaceae</taxon>
        <taxon>Cellulomonas</taxon>
    </lineage>
</organism>